<dbReference type="EMBL" id="MKZS01000001">
    <property type="protein sequence ID" value="OLT61817.1"/>
    <property type="molecule type" value="Genomic_DNA"/>
</dbReference>
<protein>
    <submittedName>
        <fullName evidence="1">Uncharacterized protein</fullName>
    </submittedName>
</protein>
<keyword evidence="2" id="KW-1185">Reference proteome</keyword>
<proteinExistence type="predicted"/>
<reference evidence="1 2" key="1">
    <citation type="submission" date="2016-10" db="EMBL/GenBank/DDBJ databases">
        <title>Comparative genomics uncovers the prolific and rare metabolic potential of the cyanobacterial genus Moorea.</title>
        <authorList>
            <person name="Leao T."/>
            <person name="Castelao G."/>
            <person name="Korobeynikov A."/>
            <person name="Monroe E.A."/>
            <person name="Podell S."/>
            <person name="Glukhov E."/>
            <person name="Allen E."/>
            <person name="Gerwick W.H."/>
            <person name="Gerwick L."/>
        </authorList>
    </citation>
    <scope>NUCLEOTIDE SEQUENCE [LARGE SCALE GENOMIC DNA]</scope>
    <source>
        <strain evidence="1 2">PNG5-198</strain>
    </source>
</reference>
<sequence>MQPTLQKRSHYKSDLITFNLITFNLITFNQLTFNQLTFNLITPKKIAAEILSTARNFRLCTQFSHLSVRVANRPEPLSRGETPPEI</sequence>
<dbReference type="Proteomes" id="UP000186657">
    <property type="component" value="Unassembled WGS sequence"/>
</dbReference>
<name>A0A1U7N788_9CYAN</name>
<accession>A0A1U7N788</accession>
<evidence type="ECO:0000313" key="1">
    <source>
        <dbReference type="EMBL" id="OLT61817.1"/>
    </source>
</evidence>
<organism evidence="1 2">
    <name type="scientific">Moorena bouillonii PNG</name>
    <dbReference type="NCBI Taxonomy" id="568701"/>
    <lineage>
        <taxon>Bacteria</taxon>
        <taxon>Bacillati</taxon>
        <taxon>Cyanobacteriota</taxon>
        <taxon>Cyanophyceae</taxon>
        <taxon>Coleofasciculales</taxon>
        <taxon>Coleofasciculaceae</taxon>
        <taxon>Moorena</taxon>
    </lineage>
</organism>
<gene>
    <name evidence="1" type="ORF">BJP37_25095</name>
</gene>
<comment type="caution">
    <text evidence="1">The sequence shown here is derived from an EMBL/GenBank/DDBJ whole genome shotgun (WGS) entry which is preliminary data.</text>
</comment>
<evidence type="ECO:0000313" key="2">
    <source>
        <dbReference type="Proteomes" id="UP000186657"/>
    </source>
</evidence>
<dbReference type="AlphaFoldDB" id="A0A1U7N788"/>
<dbReference type="RefSeq" id="WP_075903275.1">
    <property type="nucleotide sequence ID" value="NZ_MKZS01000001.1"/>
</dbReference>